<feature type="signal peptide" evidence="1">
    <location>
        <begin position="1"/>
        <end position="19"/>
    </location>
</feature>
<dbReference type="EMBL" id="CP002056">
    <property type="protein sequence ID" value="ADI30992.1"/>
    <property type="molecule type" value="Genomic_DNA"/>
</dbReference>
<dbReference type="KEGG" id="meh:M301_2636"/>
<evidence type="ECO:0000313" key="2">
    <source>
        <dbReference type="EMBL" id="ADI30992.1"/>
    </source>
</evidence>
<evidence type="ECO:0008006" key="4">
    <source>
        <dbReference type="Google" id="ProtNLM"/>
    </source>
</evidence>
<proteinExistence type="predicted"/>
<dbReference type="Proteomes" id="UP000000383">
    <property type="component" value="Chromosome"/>
</dbReference>
<dbReference type="InterPro" id="IPR003615">
    <property type="entry name" value="HNH_nuc"/>
</dbReference>
<name>D7DNJ1_METV0</name>
<organism evidence="2 3">
    <name type="scientific">Methylotenera versatilis (strain 301)</name>
    <dbReference type="NCBI Taxonomy" id="666681"/>
    <lineage>
        <taxon>Bacteria</taxon>
        <taxon>Pseudomonadati</taxon>
        <taxon>Pseudomonadota</taxon>
        <taxon>Betaproteobacteria</taxon>
        <taxon>Nitrosomonadales</taxon>
        <taxon>Methylophilaceae</taxon>
        <taxon>Methylotenera</taxon>
    </lineage>
</organism>
<reference evidence="3" key="1">
    <citation type="submission" date="2010-05" db="EMBL/GenBank/DDBJ databases">
        <title>Complete sequence of Methylotenera sp. 301.</title>
        <authorList>
            <person name="Lucas S."/>
            <person name="Copeland A."/>
            <person name="Lapidus A."/>
            <person name="Cheng J.-F."/>
            <person name="Bruce D."/>
            <person name="Goodwin L."/>
            <person name="Pitluck S."/>
            <person name="Clum A."/>
            <person name="Land M."/>
            <person name="Hauser L."/>
            <person name="Kyrpides N."/>
            <person name="Ivanova N."/>
            <person name="Chistoservova L."/>
            <person name="Kalyuzhnaya M."/>
            <person name="Woyke T."/>
        </authorList>
    </citation>
    <scope>NUCLEOTIDE SEQUENCE [LARGE SCALE GENOMIC DNA]</scope>
    <source>
        <strain evidence="3">301</strain>
    </source>
</reference>
<dbReference type="HOGENOM" id="CLU_187618_0_0_4"/>
<evidence type="ECO:0000313" key="3">
    <source>
        <dbReference type="Proteomes" id="UP000000383"/>
    </source>
</evidence>
<keyword evidence="3" id="KW-1185">Reference proteome</keyword>
<accession>D7DNJ1</accession>
<gene>
    <name evidence="2" type="ordered locus">M301_2636</name>
</gene>
<feature type="chain" id="PRO_5003094597" description="HNH endonuclease" evidence="1">
    <location>
        <begin position="20"/>
        <end position="91"/>
    </location>
</feature>
<reference evidence="2 3" key="2">
    <citation type="journal article" date="2011" name="J. Bacteriol.">
        <title>Genomes of three methylotrophs from a single niche uncover genetic and metabolic divergence of Methylophilaceae.</title>
        <authorList>
            <person name="Lapidus A."/>
            <person name="Clum A."/>
            <person name="Labutti K."/>
            <person name="Kaluzhnaya M.G."/>
            <person name="Lim S."/>
            <person name="Beck D.A."/>
            <person name="Glavina Del Rio T."/>
            <person name="Nolan M."/>
            <person name="Mavromatis K."/>
            <person name="Huntemann M."/>
            <person name="Lucas S."/>
            <person name="Lidstrom M.E."/>
            <person name="Ivanova N."/>
            <person name="Chistoserdova L."/>
        </authorList>
    </citation>
    <scope>NUCLEOTIDE SEQUENCE [LARGE SCALE GENOMIC DNA]</scope>
    <source>
        <strain evidence="2 3">301</strain>
    </source>
</reference>
<dbReference type="eggNOG" id="COG1403">
    <property type="taxonomic scope" value="Bacteria"/>
</dbReference>
<keyword evidence="1" id="KW-0732">Signal</keyword>
<evidence type="ECO:0000256" key="1">
    <source>
        <dbReference type="SAM" id="SignalP"/>
    </source>
</evidence>
<sequence precursor="true">MIRLLLFLLSLTVSSTSDARQVRSYQEKAEFVRHNPCPSTGKVKVRYGCKGYVIDHIDPLAYGGEDKAYNMQWQTKEEAKLKDKWERKNCH</sequence>
<protein>
    <recommendedName>
        <fullName evidence="4">HNH endonuclease</fullName>
    </recommendedName>
</protein>
<dbReference type="STRING" id="666681.M301_2636"/>
<dbReference type="AlphaFoldDB" id="D7DNJ1"/>
<dbReference type="CDD" id="cd00085">
    <property type="entry name" value="HNHc"/>
    <property type="match status" value="1"/>
</dbReference>